<evidence type="ECO:0000313" key="1">
    <source>
        <dbReference type="EMBL" id="MRG88002.1"/>
    </source>
</evidence>
<evidence type="ECO:0000313" key="2">
    <source>
        <dbReference type="Proteomes" id="UP000480185"/>
    </source>
</evidence>
<proteinExistence type="predicted"/>
<keyword evidence="2" id="KW-1185">Reference proteome</keyword>
<comment type="caution">
    <text evidence="1">The sequence shown here is derived from an EMBL/GenBank/DDBJ whole genome shotgun (WGS) entry which is preliminary data.</text>
</comment>
<organism evidence="1 2">
    <name type="scientific">Salinibacillus xinjiangensis</name>
    <dbReference type="NCBI Taxonomy" id="1229268"/>
    <lineage>
        <taxon>Bacteria</taxon>
        <taxon>Bacillati</taxon>
        <taxon>Bacillota</taxon>
        <taxon>Bacilli</taxon>
        <taxon>Bacillales</taxon>
        <taxon>Bacillaceae</taxon>
        <taxon>Salinibacillus</taxon>
    </lineage>
</organism>
<name>A0A6G1XAN8_9BACI</name>
<dbReference type="Proteomes" id="UP000480185">
    <property type="component" value="Unassembled WGS sequence"/>
</dbReference>
<dbReference type="EMBL" id="WJNH01000015">
    <property type="protein sequence ID" value="MRG88002.1"/>
    <property type="molecule type" value="Genomic_DNA"/>
</dbReference>
<reference evidence="1 2" key="1">
    <citation type="submission" date="2019-11" db="EMBL/GenBank/DDBJ databases">
        <authorList>
            <person name="Li J."/>
        </authorList>
    </citation>
    <scope>NUCLEOTIDE SEQUENCE [LARGE SCALE GENOMIC DNA]</scope>
    <source>
        <strain evidence="1 2">J4</strain>
    </source>
</reference>
<protein>
    <submittedName>
        <fullName evidence="1">Uncharacterized protein</fullName>
    </submittedName>
</protein>
<accession>A0A6G1XAN8</accession>
<sequence length="19" mass="2328">MLKFLCSLCLEYEDLQHKN</sequence>
<dbReference type="AlphaFoldDB" id="A0A6G1XAN8"/>
<gene>
    <name evidence="1" type="ORF">GH754_17240</name>
</gene>